<gene>
    <name evidence="2" type="ORF">NCTC13149_01601</name>
</gene>
<feature type="transmembrane region" description="Helical" evidence="1">
    <location>
        <begin position="165"/>
        <end position="186"/>
    </location>
</feature>
<dbReference type="RefSeq" id="WP_019035296.1">
    <property type="nucleotide sequence ID" value="NZ_JASOSY010000005.1"/>
</dbReference>
<dbReference type="Proteomes" id="UP000255517">
    <property type="component" value="Unassembled WGS sequence"/>
</dbReference>
<dbReference type="STRING" id="1122949.GCA_000378725_01683"/>
<accession>A0A379C680</accession>
<keyword evidence="1" id="KW-0472">Membrane</keyword>
<organism evidence="2 3">
    <name type="scientific">Peptoniphilus lacrimalis</name>
    <dbReference type="NCBI Taxonomy" id="33031"/>
    <lineage>
        <taxon>Bacteria</taxon>
        <taxon>Bacillati</taxon>
        <taxon>Bacillota</taxon>
        <taxon>Tissierellia</taxon>
        <taxon>Tissierellales</taxon>
        <taxon>Peptoniphilaceae</taxon>
        <taxon>Peptoniphilus</taxon>
    </lineage>
</organism>
<dbReference type="OrthoDB" id="343110at2"/>
<reference evidence="2 3" key="1">
    <citation type="submission" date="2018-06" db="EMBL/GenBank/DDBJ databases">
        <authorList>
            <consortium name="Pathogen Informatics"/>
            <person name="Doyle S."/>
        </authorList>
    </citation>
    <scope>NUCLEOTIDE SEQUENCE [LARGE SCALE GENOMIC DNA]</scope>
    <source>
        <strain evidence="2 3">NCTC13149</strain>
    </source>
</reference>
<feature type="transmembrane region" description="Helical" evidence="1">
    <location>
        <begin position="192"/>
        <end position="209"/>
    </location>
</feature>
<sequence>MDLEKYLKQYSKYQNQIDLLSNHYSKIDEAIRKIDQIQKIENLTSAEYMLNIQDHINMVNNFLASYDAINNCARFHEQLNIANKLALINSNIEKIQSVQSLIEKVNLQNYSNVLFDFKIREILKSYNDLENLLDDTPSAPIEVQDTKVKLNELLNLKKLITIKNVLALITFLLPIHSMLLIFYPELRGESERIHSLISELVAVVLLWSANKSSKD</sequence>
<proteinExistence type="predicted"/>
<keyword evidence="1" id="KW-0812">Transmembrane</keyword>
<evidence type="ECO:0000313" key="3">
    <source>
        <dbReference type="Proteomes" id="UP000255517"/>
    </source>
</evidence>
<keyword evidence="1" id="KW-1133">Transmembrane helix</keyword>
<evidence type="ECO:0000313" key="2">
    <source>
        <dbReference type="EMBL" id="SUB57744.1"/>
    </source>
</evidence>
<evidence type="ECO:0000256" key="1">
    <source>
        <dbReference type="SAM" id="Phobius"/>
    </source>
</evidence>
<protein>
    <submittedName>
        <fullName evidence="2">Uncharacterized protein</fullName>
    </submittedName>
</protein>
<name>A0A379C680_9FIRM</name>
<dbReference type="EMBL" id="UGSZ01000001">
    <property type="protein sequence ID" value="SUB57744.1"/>
    <property type="molecule type" value="Genomic_DNA"/>
</dbReference>
<dbReference type="AlphaFoldDB" id="A0A379C680"/>